<gene>
    <name evidence="1" type="ORF">NDU88_006233</name>
</gene>
<comment type="caution">
    <text evidence="1">The sequence shown here is derived from an EMBL/GenBank/DDBJ whole genome shotgun (WGS) entry which is preliminary data.</text>
</comment>
<organism evidence="1 2">
    <name type="scientific">Pleurodeles waltl</name>
    <name type="common">Iberian ribbed newt</name>
    <dbReference type="NCBI Taxonomy" id="8319"/>
    <lineage>
        <taxon>Eukaryota</taxon>
        <taxon>Metazoa</taxon>
        <taxon>Chordata</taxon>
        <taxon>Craniata</taxon>
        <taxon>Vertebrata</taxon>
        <taxon>Euteleostomi</taxon>
        <taxon>Amphibia</taxon>
        <taxon>Batrachia</taxon>
        <taxon>Caudata</taxon>
        <taxon>Salamandroidea</taxon>
        <taxon>Salamandridae</taxon>
        <taxon>Pleurodelinae</taxon>
        <taxon>Pleurodeles</taxon>
    </lineage>
</organism>
<name>A0AAV7SP64_PLEWA</name>
<dbReference type="AlphaFoldDB" id="A0AAV7SP64"/>
<dbReference type="EMBL" id="JANPWB010000008">
    <property type="protein sequence ID" value="KAJ1165816.1"/>
    <property type="molecule type" value="Genomic_DNA"/>
</dbReference>
<evidence type="ECO:0000313" key="2">
    <source>
        <dbReference type="Proteomes" id="UP001066276"/>
    </source>
</evidence>
<keyword evidence="2" id="KW-1185">Reference proteome</keyword>
<proteinExistence type="predicted"/>
<accession>A0AAV7SP64</accession>
<protein>
    <submittedName>
        <fullName evidence="1">Uncharacterized protein</fullName>
    </submittedName>
</protein>
<evidence type="ECO:0000313" key="1">
    <source>
        <dbReference type="EMBL" id="KAJ1165816.1"/>
    </source>
</evidence>
<reference evidence="1" key="1">
    <citation type="journal article" date="2022" name="bioRxiv">
        <title>Sequencing and chromosome-scale assembly of the giantPleurodeles waltlgenome.</title>
        <authorList>
            <person name="Brown T."/>
            <person name="Elewa A."/>
            <person name="Iarovenko S."/>
            <person name="Subramanian E."/>
            <person name="Araus A.J."/>
            <person name="Petzold A."/>
            <person name="Susuki M."/>
            <person name="Suzuki K.-i.T."/>
            <person name="Hayashi T."/>
            <person name="Toyoda A."/>
            <person name="Oliveira C."/>
            <person name="Osipova E."/>
            <person name="Leigh N.D."/>
            <person name="Simon A."/>
            <person name="Yun M.H."/>
        </authorList>
    </citation>
    <scope>NUCLEOTIDE SEQUENCE</scope>
    <source>
        <strain evidence="1">20211129_DDA</strain>
        <tissue evidence="1">Liver</tissue>
    </source>
</reference>
<sequence length="101" mass="11111">MFSASAAVAKKQSYALGMGRLNITGSHSTTGLTAHEMLNQDEEYILPCDYSQCTIALPDTRHDAIRGPCATKSKVRIKIWETKLVDKKKPQSTSKATHMSL</sequence>
<dbReference type="Proteomes" id="UP001066276">
    <property type="component" value="Chromosome 4_2"/>
</dbReference>